<comment type="similarity">
    <text evidence="3">Belongs to the plastid outer envelope porin OEP21 (TC 1.B.29) family.</text>
</comment>
<dbReference type="EMBL" id="BAABME010014307">
    <property type="protein sequence ID" value="GAA0187058.1"/>
    <property type="molecule type" value="Genomic_DNA"/>
</dbReference>
<dbReference type="GO" id="GO:0046930">
    <property type="term" value="C:pore complex"/>
    <property type="evidence" value="ECO:0007669"/>
    <property type="project" value="UniProtKB-KW"/>
</dbReference>
<sequence>METSFRYRGDSKSLRLHAKQKYPLDFNTHLQLHAELDTRIGAPPSFLCAMIRHYFPQYYAGISVGAKYNKQEKLQLFARGKKAYPVTVDGLKSFVIKGSCEADEEFKQIKPKGAAEFSWSIRDFKKDQDIRLKLGYEISDQMIQVPSSGKKVNNSSTMNRNNSSTVNGVSYIQIRENNWTFNVDSNRKWNLRYDL</sequence>
<keyword evidence="8" id="KW-0812">Transmembrane</keyword>
<dbReference type="Proteomes" id="UP001454036">
    <property type="component" value="Unassembled WGS sequence"/>
</dbReference>
<keyword evidence="10" id="KW-0406">Ion transport</keyword>
<dbReference type="GO" id="GO:0015288">
    <property type="term" value="F:porin activity"/>
    <property type="evidence" value="ECO:0007669"/>
    <property type="project" value="UniProtKB-KW"/>
</dbReference>
<evidence type="ECO:0000313" key="15">
    <source>
        <dbReference type="Proteomes" id="UP001454036"/>
    </source>
</evidence>
<dbReference type="PANTHER" id="PTHR35993:SF1">
    <property type="entry name" value="OUTER ENVELOPE PORE PROTEIN 21B, CHLOROPLASTIC"/>
    <property type="match status" value="1"/>
</dbReference>
<keyword evidence="15" id="KW-1185">Reference proteome</keyword>
<dbReference type="GO" id="GO:0034426">
    <property type="term" value="C:etioplast membrane"/>
    <property type="evidence" value="ECO:0007669"/>
    <property type="project" value="UniProtKB-SubCell"/>
</dbReference>
<dbReference type="InterPro" id="IPR034575">
    <property type="entry name" value="OEP21"/>
</dbReference>
<keyword evidence="9" id="KW-1002">Plastid outer membrane</keyword>
<accession>A0AAV3S139</accession>
<evidence type="ECO:0000256" key="12">
    <source>
        <dbReference type="ARBA" id="ARBA00023136"/>
    </source>
</evidence>
<gene>
    <name evidence="14" type="ORF">LIER_34346</name>
</gene>
<evidence type="ECO:0000256" key="4">
    <source>
        <dbReference type="ARBA" id="ARBA00022448"/>
    </source>
</evidence>
<evidence type="ECO:0000256" key="11">
    <source>
        <dbReference type="ARBA" id="ARBA00023114"/>
    </source>
</evidence>
<comment type="function">
    <text evidence="13">Voltage-dependent rectifying anion channel that facilitates the translocation between chloroplast and cytoplasm of phosphorylated carbohydrates such as triosephosphate, 3-phosphoglycerate and inorganic phosphate (Pi) depending of ATP to triosephosphate ratio in the plastidial intermembrane space; in high triosephosphate/ATP conditions (e.g. photosynthesis), export of triosphosphate from chloroplast (outward rectifying channels), but in high ATP/triosephosphate conditions (e.g. dark phase), import of phosphosolutes (inward rectifying channels).</text>
</comment>
<evidence type="ECO:0000256" key="10">
    <source>
        <dbReference type="ARBA" id="ARBA00023065"/>
    </source>
</evidence>
<evidence type="ECO:0000256" key="2">
    <source>
        <dbReference type="ARBA" id="ARBA00004441"/>
    </source>
</evidence>
<evidence type="ECO:0000256" key="8">
    <source>
        <dbReference type="ARBA" id="ARBA00022692"/>
    </source>
</evidence>
<dbReference type="AlphaFoldDB" id="A0AAV3S139"/>
<evidence type="ECO:0000256" key="5">
    <source>
        <dbReference type="ARBA" id="ARBA00022452"/>
    </source>
</evidence>
<protein>
    <submittedName>
        <fullName evidence="14">Uncharacterized protein</fullName>
    </submittedName>
</protein>
<comment type="caution">
    <text evidence="14">The sequence shown here is derived from an EMBL/GenBank/DDBJ whole genome shotgun (WGS) entry which is preliminary data.</text>
</comment>
<keyword evidence="12" id="KW-0472">Membrane</keyword>
<keyword evidence="4" id="KW-0813">Transport</keyword>
<evidence type="ECO:0000256" key="3">
    <source>
        <dbReference type="ARBA" id="ARBA00009945"/>
    </source>
</evidence>
<comment type="subcellular location">
    <subcellularLocation>
        <location evidence="1">Plastid</location>
        <location evidence="1">Chloroplast outer membrane</location>
        <topology evidence="1">Multi-pass membrane protein</topology>
    </subcellularLocation>
    <subcellularLocation>
        <location evidence="2">Plastid</location>
        <location evidence="2">Etioplast membrane</location>
        <topology evidence="2">Multi-pass membrane protein</topology>
    </subcellularLocation>
</comment>
<dbReference type="PANTHER" id="PTHR35993">
    <property type="entry name" value="OUTER ENVELOPE PORE PROTEIN 21B, CHLOROPLASTIC"/>
    <property type="match status" value="1"/>
</dbReference>
<evidence type="ECO:0000256" key="13">
    <source>
        <dbReference type="ARBA" id="ARBA00024941"/>
    </source>
</evidence>
<evidence type="ECO:0000256" key="6">
    <source>
        <dbReference type="ARBA" id="ARBA00022528"/>
    </source>
</evidence>
<keyword evidence="11" id="KW-0626">Porin</keyword>
<evidence type="ECO:0000313" key="14">
    <source>
        <dbReference type="EMBL" id="GAA0187058.1"/>
    </source>
</evidence>
<evidence type="ECO:0000256" key="9">
    <source>
        <dbReference type="ARBA" id="ARBA00022805"/>
    </source>
</evidence>
<dbReference type="GO" id="GO:0009707">
    <property type="term" value="C:chloroplast outer membrane"/>
    <property type="evidence" value="ECO:0007669"/>
    <property type="project" value="UniProtKB-SubCell"/>
</dbReference>
<name>A0AAV3S139_LITER</name>
<organism evidence="14 15">
    <name type="scientific">Lithospermum erythrorhizon</name>
    <name type="common">Purple gromwell</name>
    <name type="synonym">Lithospermum officinale var. erythrorhizon</name>
    <dbReference type="NCBI Taxonomy" id="34254"/>
    <lineage>
        <taxon>Eukaryota</taxon>
        <taxon>Viridiplantae</taxon>
        <taxon>Streptophyta</taxon>
        <taxon>Embryophyta</taxon>
        <taxon>Tracheophyta</taxon>
        <taxon>Spermatophyta</taxon>
        <taxon>Magnoliopsida</taxon>
        <taxon>eudicotyledons</taxon>
        <taxon>Gunneridae</taxon>
        <taxon>Pentapetalae</taxon>
        <taxon>asterids</taxon>
        <taxon>lamiids</taxon>
        <taxon>Boraginales</taxon>
        <taxon>Boraginaceae</taxon>
        <taxon>Boraginoideae</taxon>
        <taxon>Lithospermeae</taxon>
        <taxon>Lithospermum</taxon>
    </lineage>
</organism>
<dbReference type="GO" id="GO:0044070">
    <property type="term" value="P:regulation of monoatomic anion transport"/>
    <property type="evidence" value="ECO:0007669"/>
    <property type="project" value="InterPro"/>
</dbReference>
<reference evidence="14 15" key="1">
    <citation type="submission" date="2024-01" db="EMBL/GenBank/DDBJ databases">
        <title>The complete chloroplast genome sequence of Lithospermum erythrorhizon: insights into the phylogenetic relationship among Boraginaceae species and the maternal lineages of purple gromwells.</title>
        <authorList>
            <person name="Okada T."/>
            <person name="Watanabe K."/>
        </authorList>
    </citation>
    <scope>NUCLEOTIDE SEQUENCE [LARGE SCALE GENOMIC DNA]</scope>
</reference>
<keyword evidence="5" id="KW-1134">Transmembrane beta strand</keyword>
<dbReference type="GO" id="GO:0008308">
    <property type="term" value="F:voltage-gated monoatomic anion channel activity"/>
    <property type="evidence" value="ECO:0007669"/>
    <property type="project" value="InterPro"/>
</dbReference>
<evidence type="ECO:0000256" key="1">
    <source>
        <dbReference type="ARBA" id="ARBA00004396"/>
    </source>
</evidence>
<evidence type="ECO:0000256" key="7">
    <source>
        <dbReference type="ARBA" id="ARBA00022640"/>
    </source>
</evidence>
<keyword evidence="6" id="KW-0150">Chloroplast</keyword>
<proteinExistence type="inferred from homology"/>
<keyword evidence="7" id="KW-0934">Plastid</keyword>